<evidence type="ECO:0000256" key="4">
    <source>
        <dbReference type="ARBA" id="ARBA00022833"/>
    </source>
</evidence>
<protein>
    <recommendedName>
        <fullName evidence="5">Metallo-beta-lactamase domain-containing protein</fullName>
    </recommendedName>
</protein>
<dbReference type="SUPFAM" id="SSF56281">
    <property type="entry name" value="Metallo-hydrolase/oxidoreductase"/>
    <property type="match status" value="1"/>
</dbReference>
<keyword evidence="4" id="KW-0862">Zinc</keyword>
<dbReference type="InterPro" id="IPR051013">
    <property type="entry name" value="MBL_superfamily_lactonases"/>
</dbReference>
<evidence type="ECO:0000256" key="1">
    <source>
        <dbReference type="ARBA" id="ARBA00007749"/>
    </source>
</evidence>
<dbReference type="Gene3D" id="3.60.15.10">
    <property type="entry name" value="Ribonuclease Z/Hydroxyacylglutathione hydrolase-like"/>
    <property type="match status" value="1"/>
</dbReference>
<accession>A0ABP8UJT6</accession>
<dbReference type="InterPro" id="IPR036866">
    <property type="entry name" value="RibonucZ/Hydroxyglut_hydro"/>
</dbReference>
<dbReference type="PANTHER" id="PTHR42978:SF6">
    <property type="entry name" value="QUORUM-QUENCHING LACTONASE YTNP-RELATED"/>
    <property type="match status" value="1"/>
</dbReference>
<name>A0ABP8UJT6_9ACTN</name>
<evidence type="ECO:0000259" key="5">
    <source>
        <dbReference type="Pfam" id="PF00753"/>
    </source>
</evidence>
<keyword evidence="7" id="KW-1185">Reference proteome</keyword>
<comment type="similarity">
    <text evidence="1">Belongs to the metallo-beta-lactamase superfamily.</text>
</comment>
<gene>
    <name evidence="6" type="ORF">GCM10023196_072470</name>
</gene>
<keyword evidence="3" id="KW-0378">Hydrolase</keyword>
<keyword evidence="2" id="KW-0479">Metal-binding</keyword>
<evidence type="ECO:0000256" key="3">
    <source>
        <dbReference type="ARBA" id="ARBA00022801"/>
    </source>
</evidence>
<evidence type="ECO:0000313" key="6">
    <source>
        <dbReference type="EMBL" id="GAA4633736.1"/>
    </source>
</evidence>
<dbReference type="EMBL" id="BAABHK010000012">
    <property type="protein sequence ID" value="GAA4633736.1"/>
    <property type="molecule type" value="Genomic_DNA"/>
</dbReference>
<dbReference type="PANTHER" id="PTHR42978">
    <property type="entry name" value="QUORUM-QUENCHING LACTONASE YTNP-RELATED-RELATED"/>
    <property type="match status" value="1"/>
</dbReference>
<dbReference type="Pfam" id="PF00753">
    <property type="entry name" value="Lactamase_B"/>
    <property type="match status" value="1"/>
</dbReference>
<dbReference type="Proteomes" id="UP001501442">
    <property type="component" value="Unassembled WGS sequence"/>
</dbReference>
<feature type="domain" description="Metallo-beta-lactamase" evidence="5">
    <location>
        <begin position="17"/>
        <end position="101"/>
    </location>
</feature>
<sequence>MHPVRDAGLLELGDVPEQGADIAPGLRLVPAPGHTPGHVAVEIRDGEETALIVGDSVHHPVQMPHPGIGSCVDIDPARAEATRRSLLAYLAGTGTLVLGTHFPPPTAGRVRAHGDAYRLTSVPAGVRH</sequence>
<dbReference type="InterPro" id="IPR001279">
    <property type="entry name" value="Metallo-B-lactamas"/>
</dbReference>
<dbReference type="RefSeq" id="WP_345436733.1">
    <property type="nucleotide sequence ID" value="NZ_BAABHK010000012.1"/>
</dbReference>
<evidence type="ECO:0000313" key="7">
    <source>
        <dbReference type="Proteomes" id="UP001501442"/>
    </source>
</evidence>
<organism evidence="6 7">
    <name type="scientific">Actinoallomurus vinaceus</name>
    <dbReference type="NCBI Taxonomy" id="1080074"/>
    <lineage>
        <taxon>Bacteria</taxon>
        <taxon>Bacillati</taxon>
        <taxon>Actinomycetota</taxon>
        <taxon>Actinomycetes</taxon>
        <taxon>Streptosporangiales</taxon>
        <taxon>Thermomonosporaceae</taxon>
        <taxon>Actinoallomurus</taxon>
    </lineage>
</organism>
<reference evidence="7" key="1">
    <citation type="journal article" date="2019" name="Int. J. Syst. Evol. Microbiol.">
        <title>The Global Catalogue of Microorganisms (GCM) 10K type strain sequencing project: providing services to taxonomists for standard genome sequencing and annotation.</title>
        <authorList>
            <consortium name="The Broad Institute Genomics Platform"/>
            <consortium name="The Broad Institute Genome Sequencing Center for Infectious Disease"/>
            <person name="Wu L."/>
            <person name="Ma J."/>
        </authorList>
    </citation>
    <scope>NUCLEOTIDE SEQUENCE [LARGE SCALE GENOMIC DNA]</scope>
    <source>
        <strain evidence="7">JCM 17939</strain>
    </source>
</reference>
<evidence type="ECO:0000256" key="2">
    <source>
        <dbReference type="ARBA" id="ARBA00022723"/>
    </source>
</evidence>
<proteinExistence type="inferred from homology"/>
<comment type="caution">
    <text evidence="6">The sequence shown here is derived from an EMBL/GenBank/DDBJ whole genome shotgun (WGS) entry which is preliminary data.</text>
</comment>